<evidence type="ECO:0000256" key="1">
    <source>
        <dbReference type="ARBA" id="ARBA00004651"/>
    </source>
</evidence>
<dbReference type="Pfam" id="PF03176">
    <property type="entry name" value="MMPL"/>
    <property type="match status" value="2"/>
</dbReference>
<dbReference type="SUPFAM" id="SSF82866">
    <property type="entry name" value="Multidrug efflux transporter AcrB transmembrane domain"/>
    <property type="match status" value="2"/>
</dbReference>
<dbReference type="GO" id="GO:0005886">
    <property type="term" value="C:plasma membrane"/>
    <property type="evidence" value="ECO:0007669"/>
    <property type="project" value="UniProtKB-SubCell"/>
</dbReference>
<feature type="domain" description="Membrane transport protein MMPL" evidence="8">
    <location>
        <begin position="497"/>
        <end position="712"/>
    </location>
</feature>
<dbReference type="AlphaFoldDB" id="A0A542ZKA4"/>
<dbReference type="InterPro" id="IPR050545">
    <property type="entry name" value="Mycobact_MmpL"/>
</dbReference>
<feature type="transmembrane region" description="Helical" evidence="7">
    <location>
        <begin position="598"/>
        <end position="618"/>
    </location>
</feature>
<dbReference type="EMBL" id="VFOQ01000001">
    <property type="protein sequence ID" value="TQL60783.1"/>
    <property type="molecule type" value="Genomic_DNA"/>
</dbReference>
<proteinExistence type="inferred from homology"/>
<dbReference type="InterPro" id="IPR004869">
    <property type="entry name" value="MMPL_dom"/>
</dbReference>
<accession>A0A542ZKA4</accession>
<protein>
    <submittedName>
        <fullName evidence="9">RND superfamily putative drug exporter</fullName>
    </submittedName>
</protein>
<keyword evidence="3" id="KW-1003">Cell membrane</keyword>
<feature type="transmembrane region" description="Helical" evidence="7">
    <location>
        <begin position="245"/>
        <end position="265"/>
    </location>
</feature>
<comment type="subcellular location">
    <subcellularLocation>
        <location evidence="1">Cell membrane</location>
        <topology evidence="1">Multi-pass membrane protein</topology>
    </subcellularLocation>
</comment>
<feature type="transmembrane region" description="Helical" evidence="7">
    <location>
        <begin position="329"/>
        <end position="354"/>
    </location>
</feature>
<evidence type="ECO:0000256" key="5">
    <source>
        <dbReference type="ARBA" id="ARBA00022989"/>
    </source>
</evidence>
<feature type="transmembrane region" description="Helical" evidence="7">
    <location>
        <begin position="528"/>
        <end position="547"/>
    </location>
</feature>
<evidence type="ECO:0000256" key="2">
    <source>
        <dbReference type="ARBA" id="ARBA00010157"/>
    </source>
</evidence>
<feature type="transmembrane region" description="Helical" evidence="7">
    <location>
        <begin position="304"/>
        <end position="323"/>
    </location>
</feature>
<name>A0A542ZKA4_9MICO</name>
<comment type="similarity">
    <text evidence="2">Belongs to the resistance-nodulation-cell division (RND) (TC 2.A.6) family. MmpL subfamily.</text>
</comment>
<gene>
    <name evidence="9" type="ORF">FB474_2180</name>
</gene>
<evidence type="ECO:0000256" key="3">
    <source>
        <dbReference type="ARBA" id="ARBA00022475"/>
    </source>
</evidence>
<feature type="transmembrane region" description="Helical" evidence="7">
    <location>
        <begin position="645"/>
        <end position="667"/>
    </location>
</feature>
<dbReference type="PANTHER" id="PTHR33406">
    <property type="entry name" value="MEMBRANE PROTEIN MJ1562-RELATED"/>
    <property type="match status" value="1"/>
</dbReference>
<dbReference type="Proteomes" id="UP000319514">
    <property type="component" value="Unassembled WGS sequence"/>
</dbReference>
<feature type="transmembrane region" description="Helical" evidence="7">
    <location>
        <begin position="195"/>
        <end position="214"/>
    </location>
</feature>
<evidence type="ECO:0000259" key="8">
    <source>
        <dbReference type="Pfam" id="PF03176"/>
    </source>
</evidence>
<sequence length="726" mass="75257">MGTVVGRHPWRVLGLWLVVVVLCFAAAAGALGGDSLFQRLTSGEPTVPGEARTGRDLVSGAATKGPATMLQVTGVDLGAPAVADTVRRHSETLSRISGVQQVSNPFLVPGGPPSPAARSLVAQGDPSRGGFLTVVDTKPGLSKAAQRSTESAVTAELQAMVRDLPGGRGHVGGTSQLVSQITGQVETDLRTGEGIALPVSLLVMVVVFGGFIAAGMPVLGAIASIGGALASLLAFSYLIDLDASVVNVVTVLGLGLCIDYGLLVVSRFREELRAIAAGGPAADISRDEVVLATSRTLASAGRTVMFSGLTVAISLSSLLVFPAQLMKAIGAAGVSVVVVALLVALTLVPALCALAGRRLLRRGTEQASDTGVFSRLALRVQRRPVGVIVVVVAAMLVAAAPAFSLQLTSSGTRLLPAGTDQRVFFETLARDYPATSAPDVTVVARAPLAEVTRWARDTAAHVPGVRSVDAPKQATPDLVSVGLHTTDGPLGATTRRVVTSLRADRPAFPTWVTGQAAQLADFSASMRARAPVAVALIVVATFVLLFLMTGSVVVPLKALVLNVLSLGASLGITVWIFQEGHLAGLIGFQSVGGIESTIPLLVLAFGFGLSMDYEVFLLSRITELVRRGHDSDEAVVLGLQRSGRIITSAAVLIIIVFCGFAAGRLLVIKETGVALAVAVAIDATLVRMLLVPATMTVLGRRNWWAPAPLRRWHARYGISEEVEGAH</sequence>
<evidence type="ECO:0000256" key="7">
    <source>
        <dbReference type="SAM" id="Phobius"/>
    </source>
</evidence>
<feature type="domain" description="Membrane transport protein MMPL" evidence="8">
    <location>
        <begin position="72"/>
        <end position="385"/>
    </location>
</feature>
<feature type="transmembrane region" description="Helical" evidence="7">
    <location>
        <begin position="559"/>
        <end position="578"/>
    </location>
</feature>
<reference evidence="9 10" key="1">
    <citation type="submission" date="2019-06" db="EMBL/GenBank/DDBJ databases">
        <title>Sequencing the genomes of 1000 actinobacteria strains.</title>
        <authorList>
            <person name="Klenk H.-P."/>
        </authorList>
    </citation>
    <scope>NUCLEOTIDE SEQUENCE [LARGE SCALE GENOMIC DNA]</scope>
    <source>
        <strain evidence="9 10">DSM 18082</strain>
    </source>
</reference>
<dbReference type="OrthoDB" id="7051771at2"/>
<evidence type="ECO:0000313" key="10">
    <source>
        <dbReference type="Proteomes" id="UP000319514"/>
    </source>
</evidence>
<evidence type="ECO:0000256" key="4">
    <source>
        <dbReference type="ARBA" id="ARBA00022692"/>
    </source>
</evidence>
<evidence type="ECO:0000313" key="9">
    <source>
        <dbReference type="EMBL" id="TQL60783.1"/>
    </source>
</evidence>
<dbReference type="Gene3D" id="1.20.1640.10">
    <property type="entry name" value="Multidrug efflux transporter AcrB transmembrane domain"/>
    <property type="match status" value="2"/>
</dbReference>
<feature type="transmembrane region" description="Helical" evidence="7">
    <location>
        <begin position="673"/>
        <end position="691"/>
    </location>
</feature>
<keyword evidence="10" id="KW-1185">Reference proteome</keyword>
<keyword evidence="6 7" id="KW-0472">Membrane</keyword>
<feature type="transmembrane region" description="Helical" evidence="7">
    <location>
        <begin position="385"/>
        <end position="405"/>
    </location>
</feature>
<comment type="caution">
    <text evidence="9">The sequence shown here is derived from an EMBL/GenBank/DDBJ whole genome shotgun (WGS) entry which is preliminary data.</text>
</comment>
<organism evidence="9 10">
    <name type="scientific">Oryzihumus leptocrescens</name>
    <dbReference type="NCBI Taxonomy" id="297536"/>
    <lineage>
        <taxon>Bacteria</taxon>
        <taxon>Bacillati</taxon>
        <taxon>Actinomycetota</taxon>
        <taxon>Actinomycetes</taxon>
        <taxon>Micrococcales</taxon>
        <taxon>Intrasporangiaceae</taxon>
        <taxon>Oryzihumus</taxon>
    </lineage>
</organism>
<feature type="transmembrane region" description="Helical" evidence="7">
    <location>
        <begin position="221"/>
        <end position="239"/>
    </location>
</feature>
<dbReference type="PANTHER" id="PTHR33406:SF11">
    <property type="entry name" value="MEMBRANE PROTEIN SCO6666-RELATED"/>
    <property type="match status" value="1"/>
</dbReference>
<keyword evidence="4 7" id="KW-0812">Transmembrane</keyword>
<keyword evidence="5 7" id="KW-1133">Transmembrane helix</keyword>
<evidence type="ECO:0000256" key="6">
    <source>
        <dbReference type="ARBA" id="ARBA00023136"/>
    </source>
</evidence>